<dbReference type="InterPro" id="IPR027417">
    <property type="entry name" value="P-loop_NTPase"/>
</dbReference>
<dbReference type="Pfam" id="PF00350">
    <property type="entry name" value="Dynamin_N"/>
    <property type="match status" value="1"/>
</dbReference>
<dbReference type="InterPro" id="IPR045063">
    <property type="entry name" value="Dynamin_N"/>
</dbReference>
<dbReference type="CDD" id="cd08771">
    <property type="entry name" value="DLP_1"/>
    <property type="match status" value="1"/>
</dbReference>
<feature type="coiled-coil region" evidence="3">
    <location>
        <begin position="805"/>
        <end position="839"/>
    </location>
</feature>
<dbReference type="Pfam" id="PF02212">
    <property type="entry name" value="GED"/>
    <property type="match status" value="1"/>
</dbReference>
<evidence type="ECO:0000256" key="2">
    <source>
        <dbReference type="ARBA" id="ARBA00023134"/>
    </source>
</evidence>
<dbReference type="GO" id="GO:0008017">
    <property type="term" value="F:microtubule binding"/>
    <property type="evidence" value="ECO:0007669"/>
    <property type="project" value="TreeGrafter"/>
</dbReference>
<dbReference type="PRINTS" id="PR00195">
    <property type="entry name" value="DYNAMIN"/>
</dbReference>
<dbReference type="GO" id="GO:0005525">
    <property type="term" value="F:GTP binding"/>
    <property type="evidence" value="ECO:0007669"/>
    <property type="project" value="InterPro"/>
</dbReference>
<accession>A0A8S0VX90</accession>
<dbReference type="EMBL" id="CACVBS010000029">
    <property type="protein sequence ID" value="CAA7260361.1"/>
    <property type="molecule type" value="Genomic_DNA"/>
</dbReference>
<keyword evidence="1" id="KW-0547">Nucleotide-binding</keyword>
<feature type="region of interest" description="Disordered" evidence="4">
    <location>
        <begin position="511"/>
        <end position="575"/>
    </location>
</feature>
<protein>
    <recommendedName>
        <fullName evidence="9">Interferon-induced GTP-binding protein Mx</fullName>
    </recommendedName>
</protein>
<feature type="domain" description="Dynamin-type G" evidence="6">
    <location>
        <begin position="80"/>
        <end position="389"/>
    </location>
</feature>
<dbReference type="Gene3D" id="1.20.120.1240">
    <property type="entry name" value="Dynamin, middle domain"/>
    <property type="match status" value="1"/>
</dbReference>
<evidence type="ECO:0008006" key="9">
    <source>
        <dbReference type="Google" id="ProtNLM"/>
    </source>
</evidence>
<name>A0A8S0VX90_CYCAE</name>
<dbReference type="Gene3D" id="3.40.50.300">
    <property type="entry name" value="P-loop containing nucleotide triphosphate hydrolases"/>
    <property type="match status" value="1"/>
</dbReference>
<dbReference type="GO" id="GO:0003924">
    <property type="term" value="F:GTPase activity"/>
    <property type="evidence" value="ECO:0007669"/>
    <property type="project" value="InterPro"/>
</dbReference>
<feature type="domain" description="GED" evidence="5">
    <location>
        <begin position="748"/>
        <end position="841"/>
    </location>
</feature>
<keyword evidence="8" id="KW-1185">Reference proteome</keyword>
<evidence type="ECO:0000259" key="5">
    <source>
        <dbReference type="PROSITE" id="PS51388"/>
    </source>
</evidence>
<dbReference type="PROSITE" id="PS51388">
    <property type="entry name" value="GED"/>
    <property type="match status" value="1"/>
</dbReference>
<dbReference type="GO" id="GO:0016020">
    <property type="term" value="C:membrane"/>
    <property type="evidence" value="ECO:0007669"/>
    <property type="project" value="TreeGrafter"/>
</dbReference>
<keyword evidence="3" id="KW-0175">Coiled coil</keyword>
<organism evidence="7 8">
    <name type="scientific">Cyclocybe aegerita</name>
    <name type="common">Black poplar mushroom</name>
    <name type="synonym">Agrocybe aegerita</name>
    <dbReference type="NCBI Taxonomy" id="1973307"/>
    <lineage>
        <taxon>Eukaryota</taxon>
        <taxon>Fungi</taxon>
        <taxon>Dikarya</taxon>
        <taxon>Basidiomycota</taxon>
        <taxon>Agaricomycotina</taxon>
        <taxon>Agaricomycetes</taxon>
        <taxon>Agaricomycetidae</taxon>
        <taxon>Agaricales</taxon>
        <taxon>Agaricineae</taxon>
        <taxon>Bolbitiaceae</taxon>
        <taxon>Cyclocybe</taxon>
    </lineage>
</organism>
<dbReference type="OrthoDB" id="5061070at2759"/>
<reference evidence="7 8" key="1">
    <citation type="submission" date="2020-01" db="EMBL/GenBank/DDBJ databases">
        <authorList>
            <person name="Gupta K D."/>
        </authorList>
    </citation>
    <scope>NUCLEOTIDE SEQUENCE [LARGE SCALE GENOMIC DNA]</scope>
</reference>
<evidence type="ECO:0000313" key="7">
    <source>
        <dbReference type="EMBL" id="CAA7260361.1"/>
    </source>
</evidence>
<evidence type="ECO:0000256" key="1">
    <source>
        <dbReference type="ARBA" id="ARBA00022741"/>
    </source>
</evidence>
<dbReference type="Pfam" id="PF01031">
    <property type="entry name" value="Dynamin_M"/>
    <property type="match status" value="1"/>
</dbReference>
<dbReference type="InterPro" id="IPR003130">
    <property type="entry name" value="GED"/>
</dbReference>
<gene>
    <name evidence="7" type="ORF">AAE3_LOCUS2804</name>
</gene>
<dbReference type="SMART" id="SM00053">
    <property type="entry name" value="DYNc"/>
    <property type="match status" value="1"/>
</dbReference>
<dbReference type="InterPro" id="IPR020850">
    <property type="entry name" value="GED_dom"/>
</dbReference>
<feature type="region of interest" description="Disordered" evidence="4">
    <location>
        <begin position="1"/>
        <end position="32"/>
    </location>
</feature>
<feature type="compositionally biased region" description="Basic and acidic residues" evidence="4">
    <location>
        <begin position="525"/>
        <end position="551"/>
    </location>
</feature>
<evidence type="ECO:0000256" key="3">
    <source>
        <dbReference type="SAM" id="Coils"/>
    </source>
</evidence>
<evidence type="ECO:0000313" key="8">
    <source>
        <dbReference type="Proteomes" id="UP000467700"/>
    </source>
</evidence>
<evidence type="ECO:0000259" key="6">
    <source>
        <dbReference type="PROSITE" id="PS51718"/>
    </source>
</evidence>
<dbReference type="AlphaFoldDB" id="A0A8S0VX90"/>
<evidence type="ECO:0000256" key="4">
    <source>
        <dbReference type="SAM" id="MobiDB-lite"/>
    </source>
</evidence>
<dbReference type="GO" id="GO:0005737">
    <property type="term" value="C:cytoplasm"/>
    <property type="evidence" value="ECO:0007669"/>
    <property type="project" value="TreeGrafter"/>
</dbReference>
<comment type="caution">
    <text evidence="7">The sequence shown here is derived from an EMBL/GenBank/DDBJ whole genome shotgun (WGS) entry which is preliminary data.</text>
</comment>
<dbReference type="PANTHER" id="PTHR11566">
    <property type="entry name" value="DYNAMIN"/>
    <property type="match status" value="1"/>
</dbReference>
<dbReference type="InterPro" id="IPR022812">
    <property type="entry name" value="Dynamin"/>
</dbReference>
<dbReference type="InterPro" id="IPR030381">
    <property type="entry name" value="G_DYNAMIN_dom"/>
</dbReference>
<feature type="compositionally biased region" description="Basic residues" evidence="4">
    <location>
        <begin position="8"/>
        <end position="23"/>
    </location>
</feature>
<dbReference type="InterPro" id="IPR001401">
    <property type="entry name" value="Dynamin_GTPase"/>
</dbReference>
<keyword evidence="2" id="KW-0342">GTP-binding</keyword>
<proteinExistence type="predicted"/>
<dbReference type="InterPro" id="IPR000375">
    <property type="entry name" value="Dynamin_stalk"/>
</dbReference>
<dbReference type="GO" id="GO:0005874">
    <property type="term" value="C:microtubule"/>
    <property type="evidence" value="ECO:0007669"/>
    <property type="project" value="TreeGrafter"/>
</dbReference>
<dbReference type="PROSITE" id="PS51718">
    <property type="entry name" value="G_DYNAMIN_2"/>
    <property type="match status" value="1"/>
</dbReference>
<sequence length="841" mass="94490">MFSLLTPNKRRKSNPTRQGKARRGATSNDDVVDMELSDDEHLGADASAGVGLSDHKMTQEGRRRLLDLVNRLHSTGVQIDIDLPQIAVIGSQSTGKSSLIESISGITLPRSAGTCTRCPTECRLSKSTSPWQCTVSLRFTTDDSGQNLGQARNEVFGNIIHNKSEVEERIRRAQRAILNPDRSLEDILQEDVNATYENQLSFSMNCVSLQISGPDVADLSFCDLPGLIASVSSKSRGGEDDIALVERLVTSYIKKPSCIILLTVSCETDFENQGVHHLAKQFDTEGRRTIGVLTKPDRIPTGEEDQWLPFIQNEKEPLVNNWFCVKQPSSNDLKNSMTWSQARQREEEIFKNTAPWSSLDSEYQKYLGTINLVQRLSLVLSDLSALRLPQIRHELQRAIANTKKALKALPREPPSNPQAEIISLITDFTNDLNRHVEGVPDVDGLIQAIRREHEVFRKAIRRTAPKFRPFEKKYEGMRHLHRAMFLVEEGGSWEGEDSEDELELERVVQCAPVTPHRQPSGQRTLRHEPQSGRLQDTHDPFDSGGSRRRDSAQGGEQHLQPETSRGTKRKNPPTNKIYIDEVLERAHHARTRELKLSVHCPEDVHSGIAQRVGQLVKEYFANFGQGELEQQISSLMECRVEECRNGAKHSIFGQLAIEEQPFTVDTRYLSSYRKKFLDHYTGERQRYDQTGLIAAIAEAIRVEGHNSLGGSPQRGVSKIMAGLSELGVSGLDVEALRNLLPADEMEPALGIMAGVRSYFQVAHRRFTDNIPGQIDRDLVRGVARDLQRKLNEQLGINGANGYLICQRLAQESSQIADRRAELKRKLERLNVAYRELMSMAA</sequence>
<dbReference type="SUPFAM" id="SSF52540">
    <property type="entry name" value="P-loop containing nucleoside triphosphate hydrolases"/>
    <property type="match status" value="1"/>
</dbReference>
<dbReference type="Proteomes" id="UP000467700">
    <property type="component" value="Unassembled WGS sequence"/>
</dbReference>